<comment type="caution">
    <text evidence="3">The sequence shown here is derived from an EMBL/GenBank/DDBJ whole genome shotgun (WGS) entry which is preliminary data.</text>
</comment>
<evidence type="ECO:0000256" key="2">
    <source>
        <dbReference type="SAM" id="Phobius"/>
    </source>
</evidence>
<name>A0A9Q0W040_SALPP</name>
<keyword evidence="2" id="KW-0812">Transmembrane</keyword>
<accession>A0A9Q0W040</accession>
<evidence type="ECO:0000313" key="3">
    <source>
        <dbReference type="EMBL" id="KAJ6756848.1"/>
    </source>
</evidence>
<gene>
    <name evidence="3" type="ORF">OIU79_029098</name>
</gene>
<dbReference type="OrthoDB" id="411524at2759"/>
<dbReference type="PANTHER" id="PTHR32116">
    <property type="entry name" value="GALACTURONOSYLTRANSFERASE 4-RELATED"/>
    <property type="match status" value="1"/>
</dbReference>
<dbReference type="GO" id="GO:0047262">
    <property type="term" value="F:polygalacturonate 4-alpha-galacturonosyltransferase activity"/>
    <property type="evidence" value="ECO:0007669"/>
    <property type="project" value="InterPro"/>
</dbReference>
<feature type="region of interest" description="Disordered" evidence="1">
    <location>
        <begin position="145"/>
        <end position="208"/>
    </location>
</feature>
<dbReference type="AlphaFoldDB" id="A0A9Q0W040"/>
<sequence>MNAVSFFHTSTTKPYSGILTTTRMRNLVIGLLFLTVLSPIFLYTDMLSASFTPYSSKQEDVNAFTLPSDTRHLNVLPQEESSTVIKEPIGIVYTDHTNPSSNTNLTQKDLQLPDAREHKYARVLSATDEKGHSQTDNIIKQVIQTTNQEEEEEEESQKDNGSDRESHQKTTQDQLEQQSAVNSGKDDEKDAPIAETNKQTDQTAMPDARVRQFRDQLIRARVYLSLPATKNNPHFTRELRMRVKEVQRVLVDATKDSDLPKNAYAKLNAMDQLLEKGKQMQDDCATMVKKLRAMLQSTEEQLRVHKKQTMFLTQLTAKTLPKGLHCLPLRLTTEYYNLNSTKQQFPNQEKVG</sequence>
<reference evidence="3" key="2">
    <citation type="journal article" date="2023" name="Int. J. Mol. Sci.">
        <title>De Novo Assembly and Annotation of 11 Diverse Shrub Willow (Salix) Genomes Reveals Novel Gene Organization in Sex-Linked Regions.</title>
        <authorList>
            <person name="Hyden B."/>
            <person name="Feng K."/>
            <person name="Yates T.B."/>
            <person name="Jawdy S."/>
            <person name="Cereghino C."/>
            <person name="Smart L.B."/>
            <person name="Muchero W."/>
        </authorList>
    </citation>
    <scope>NUCLEOTIDE SEQUENCE</scope>
    <source>
        <tissue evidence="3">Shoot tip</tissue>
    </source>
</reference>
<dbReference type="Pfam" id="PF25557">
    <property type="entry name" value="GAUT_1"/>
    <property type="match status" value="1"/>
</dbReference>
<proteinExistence type="predicted"/>
<organism evidence="3 4">
    <name type="scientific">Salix purpurea</name>
    <name type="common">Purple osier willow</name>
    <dbReference type="NCBI Taxonomy" id="77065"/>
    <lineage>
        <taxon>Eukaryota</taxon>
        <taxon>Viridiplantae</taxon>
        <taxon>Streptophyta</taxon>
        <taxon>Embryophyta</taxon>
        <taxon>Tracheophyta</taxon>
        <taxon>Spermatophyta</taxon>
        <taxon>Magnoliopsida</taxon>
        <taxon>eudicotyledons</taxon>
        <taxon>Gunneridae</taxon>
        <taxon>Pentapetalae</taxon>
        <taxon>rosids</taxon>
        <taxon>fabids</taxon>
        <taxon>Malpighiales</taxon>
        <taxon>Salicaceae</taxon>
        <taxon>Saliceae</taxon>
        <taxon>Salix</taxon>
    </lineage>
</organism>
<feature type="region of interest" description="Disordered" evidence="1">
    <location>
        <begin position="95"/>
        <end position="114"/>
    </location>
</feature>
<keyword evidence="2" id="KW-1133">Transmembrane helix</keyword>
<dbReference type="InterPro" id="IPR029993">
    <property type="entry name" value="GAUT"/>
</dbReference>
<protein>
    <submittedName>
        <fullName evidence="3">HEXOSYLTRANSFERASE</fullName>
    </submittedName>
</protein>
<dbReference type="EMBL" id="JAPFFK010000007">
    <property type="protein sequence ID" value="KAJ6756848.1"/>
    <property type="molecule type" value="Genomic_DNA"/>
</dbReference>
<dbReference type="PANTHER" id="PTHR32116:SF7">
    <property type="entry name" value="GALACTURONOSYLTRANSFERASE 4-RELATED"/>
    <property type="match status" value="1"/>
</dbReference>
<feature type="compositionally biased region" description="Basic and acidic residues" evidence="1">
    <location>
        <begin position="157"/>
        <end position="170"/>
    </location>
</feature>
<feature type="compositionally biased region" description="Polar residues" evidence="1">
    <location>
        <begin position="95"/>
        <end position="109"/>
    </location>
</feature>
<evidence type="ECO:0000256" key="1">
    <source>
        <dbReference type="SAM" id="MobiDB-lite"/>
    </source>
</evidence>
<keyword evidence="4" id="KW-1185">Reference proteome</keyword>
<evidence type="ECO:0000313" key="4">
    <source>
        <dbReference type="Proteomes" id="UP001151532"/>
    </source>
</evidence>
<keyword evidence="2" id="KW-0472">Membrane</keyword>
<dbReference type="Proteomes" id="UP001151532">
    <property type="component" value="Chromosome 16"/>
</dbReference>
<feature type="compositionally biased region" description="Polar residues" evidence="1">
    <location>
        <begin position="171"/>
        <end position="182"/>
    </location>
</feature>
<reference evidence="3" key="1">
    <citation type="submission" date="2022-11" db="EMBL/GenBank/DDBJ databases">
        <authorList>
            <person name="Hyden B.L."/>
            <person name="Feng K."/>
            <person name="Yates T."/>
            <person name="Jawdy S."/>
            <person name="Smart L.B."/>
            <person name="Muchero W."/>
        </authorList>
    </citation>
    <scope>NUCLEOTIDE SEQUENCE</scope>
    <source>
        <tissue evidence="3">Shoot tip</tissue>
    </source>
</reference>
<feature type="transmembrane region" description="Helical" evidence="2">
    <location>
        <begin position="27"/>
        <end position="44"/>
    </location>
</feature>